<dbReference type="GO" id="GO:0006950">
    <property type="term" value="P:response to stress"/>
    <property type="evidence" value="ECO:0007669"/>
    <property type="project" value="UniProtKB-ARBA"/>
</dbReference>
<evidence type="ECO:0000256" key="4">
    <source>
        <dbReference type="ARBA" id="ARBA00022827"/>
    </source>
</evidence>
<evidence type="ECO:0000313" key="11">
    <source>
        <dbReference type="Proteomes" id="UP000054538"/>
    </source>
</evidence>
<comment type="cofactor">
    <cofactor evidence="6">
        <name>FAD</name>
        <dbReference type="ChEBI" id="CHEBI:57692"/>
    </cofactor>
    <text evidence="6">Binds 1 FAD per subunit.</text>
</comment>
<dbReference type="InterPro" id="IPR006050">
    <property type="entry name" value="DNA_photolyase_N"/>
</dbReference>
<dbReference type="SUPFAM" id="SSF52425">
    <property type="entry name" value="Cryptochrome/photolyase, N-terminal domain"/>
    <property type="match status" value="1"/>
</dbReference>
<dbReference type="PANTHER" id="PTHR11455:SF18">
    <property type="entry name" value="SI:CH1073-390K14.1"/>
    <property type="match status" value="1"/>
</dbReference>
<dbReference type="HOGENOM" id="CLU_010348_2_2_1"/>
<evidence type="ECO:0000256" key="5">
    <source>
        <dbReference type="ARBA" id="ARBA00022991"/>
    </source>
</evidence>
<dbReference type="InterPro" id="IPR036155">
    <property type="entry name" value="Crypto/Photolyase_N_sf"/>
</dbReference>
<dbReference type="GO" id="GO:0005634">
    <property type="term" value="C:nucleus"/>
    <property type="evidence" value="ECO:0007669"/>
    <property type="project" value="TreeGrafter"/>
</dbReference>
<dbReference type="Proteomes" id="UP000054538">
    <property type="component" value="Unassembled WGS sequence"/>
</dbReference>
<proteinExistence type="inferred from homology"/>
<comment type="cofactor">
    <cofactor evidence="1">
        <name>(6R)-5,10-methylene-5,6,7,8-tetrahydrofolate</name>
        <dbReference type="ChEBI" id="CHEBI:15636"/>
    </cofactor>
</comment>
<dbReference type="GO" id="GO:0032922">
    <property type="term" value="P:circadian regulation of gene expression"/>
    <property type="evidence" value="ECO:0007669"/>
    <property type="project" value="TreeGrafter"/>
</dbReference>
<feature type="binding site" evidence="6">
    <location>
        <position position="392"/>
    </location>
    <ligand>
        <name>FAD</name>
        <dbReference type="ChEBI" id="CHEBI:57692"/>
    </ligand>
</feature>
<feature type="region of interest" description="Disordered" evidence="8">
    <location>
        <begin position="1"/>
        <end position="32"/>
    </location>
</feature>
<evidence type="ECO:0000256" key="1">
    <source>
        <dbReference type="ARBA" id="ARBA00001932"/>
    </source>
</evidence>
<organism evidence="10 11">
    <name type="scientific">Paxillus rubicundulus Ve08.2h10</name>
    <dbReference type="NCBI Taxonomy" id="930991"/>
    <lineage>
        <taxon>Eukaryota</taxon>
        <taxon>Fungi</taxon>
        <taxon>Dikarya</taxon>
        <taxon>Basidiomycota</taxon>
        <taxon>Agaricomycotina</taxon>
        <taxon>Agaricomycetes</taxon>
        <taxon>Agaricomycetidae</taxon>
        <taxon>Boletales</taxon>
        <taxon>Paxilineae</taxon>
        <taxon>Paxillaceae</taxon>
        <taxon>Paxillus</taxon>
    </lineage>
</organism>
<dbReference type="STRING" id="930991.A0A0D0DY38"/>
<dbReference type="OrthoDB" id="435881at2759"/>
<dbReference type="PROSITE" id="PS51645">
    <property type="entry name" value="PHR_CRY_ALPHA_BETA"/>
    <property type="match status" value="1"/>
</dbReference>
<evidence type="ECO:0000256" key="7">
    <source>
        <dbReference type="PIRSR" id="PIRSR602081-2"/>
    </source>
</evidence>
<gene>
    <name evidence="10" type="ORF">PAXRUDRAFT_712848</name>
</gene>
<dbReference type="Gene3D" id="1.10.579.10">
    <property type="entry name" value="DNA Cyclobutane Dipyrimidine Photolyase, subunit A, domain 3"/>
    <property type="match status" value="1"/>
</dbReference>
<reference evidence="11" key="2">
    <citation type="submission" date="2015-01" db="EMBL/GenBank/DDBJ databases">
        <title>Evolutionary Origins and Diversification of the Mycorrhizal Mutualists.</title>
        <authorList>
            <consortium name="DOE Joint Genome Institute"/>
            <consortium name="Mycorrhizal Genomics Consortium"/>
            <person name="Kohler A."/>
            <person name="Kuo A."/>
            <person name="Nagy L.G."/>
            <person name="Floudas D."/>
            <person name="Copeland A."/>
            <person name="Barry K.W."/>
            <person name="Cichocki N."/>
            <person name="Veneault-Fourrey C."/>
            <person name="LaButti K."/>
            <person name="Lindquist E.A."/>
            <person name="Lipzen A."/>
            <person name="Lundell T."/>
            <person name="Morin E."/>
            <person name="Murat C."/>
            <person name="Riley R."/>
            <person name="Ohm R."/>
            <person name="Sun H."/>
            <person name="Tunlid A."/>
            <person name="Henrissat B."/>
            <person name="Grigoriev I.V."/>
            <person name="Hibbett D.S."/>
            <person name="Martin F."/>
        </authorList>
    </citation>
    <scope>NUCLEOTIDE SEQUENCE [LARGE SCALE GENOMIC DNA]</scope>
    <source>
        <strain evidence="11">Ve08.2h10</strain>
    </source>
</reference>
<reference evidence="10 11" key="1">
    <citation type="submission" date="2014-04" db="EMBL/GenBank/DDBJ databases">
        <authorList>
            <consortium name="DOE Joint Genome Institute"/>
            <person name="Kuo A."/>
            <person name="Kohler A."/>
            <person name="Jargeat P."/>
            <person name="Nagy L.G."/>
            <person name="Floudas D."/>
            <person name="Copeland A."/>
            <person name="Barry K.W."/>
            <person name="Cichocki N."/>
            <person name="Veneault-Fourrey C."/>
            <person name="LaButti K."/>
            <person name="Lindquist E.A."/>
            <person name="Lipzen A."/>
            <person name="Lundell T."/>
            <person name="Morin E."/>
            <person name="Murat C."/>
            <person name="Sun H."/>
            <person name="Tunlid A."/>
            <person name="Henrissat B."/>
            <person name="Grigoriev I.V."/>
            <person name="Hibbett D.S."/>
            <person name="Martin F."/>
            <person name="Nordberg H.P."/>
            <person name="Cantor M.N."/>
            <person name="Hua S.X."/>
        </authorList>
    </citation>
    <scope>NUCLEOTIDE SEQUENCE [LARGE SCALE GENOMIC DNA]</scope>
    <source>
        <strain evidence="10 11">Ve08.2h10</strain>
    </source>
</reference>
<dbReference type="SUPFAM" id="SSF48173">
    <property type="entry name" value="Cryptochrome/photolyase FAD-binding domain"/>
    <property type="match status" value="1"/>
</dbReference>
<dbReference type="GO" id="GO:0043153">
    <property type="term" value="P:entrainment of circadian clock by photoperiod"/>
    <property type="evidence" value="ECO:0007669"/>
    <property type="project" value="TreeGrafter"/>
</dbReference>
<dbReference type="InParanoid" id="A0A0D0DY38"/>
<keyword evidence="5" id="KW-0157">Chromophore</keyword>
<dbReference type="InterPro" id="IPR014729">
    <property type="entry name" value="Rossmann-like_a/b/a_fold"/>
</dbReference>
<dbReference type="InterPro" id="IPR005101">
    <property type="entry name" value="Cryptochr/Photolyase_FAD-bd"/>
</dbReference>
<dbReference type="GO" id="GO:0005737">
    <property type="term" value="C:cytoplasm"/>
    <property type="evidence" value="ECO:0007669"/>
    <property type="project" value="TreeGrafter"/>
</dbReference>
<protein>
    <recommendedName>
        <fullName evidence="9">Photolyase/cryptochrome alpha/beta domain-containing protein</fullName>
    </recommendedName>
</protein>
<dbReference type="Pfam" id="PF03441">
    <property type="entry name" value="FAD_binding_7"/>
    <property type="match status" value="1"/>
</dbReference>
<dbReference type="GO" id="GO:0003677">
    <property type="term" value="F:DNA binding"/>
    <property type="evidence" value="ECO:0007669"/>
    <property type="project" value="TreeGrafter"/>
</dbReference>
<dbReference type="Gene3D" id="1.25.40.80">
    <property type="match status" value="1"/>
</dbReference>
<dbReference type="GO" id="GO:0006139">
    <property type="term" value="P:nucleobase-containing compound metabolic process"/>
    <property type="evidence" value="ECO:0007669"/>
    <property type="project" value="UniProtKB-ARBA"/>
</dbReference>
<sequence length="588" mass="66207">MFPITFTMSKRARSPSSVNMSKKKTRTVHSSNFSPRKIATAEAAAAVQANPPFSRLLDEVCSVVRSPRLGKSIVYWMRMGDLRTVDNRALAAASQQAAGDKLPLVVLFVLSPQDYLAHDRSKRRIDFVLRNLSVIKVSLAELNIPLHTISHTIRRTLPSKLMSFLESLQCTQLFANMEYEVDELRRDLQILALSKEKGIRPHYFQDRCIIDPGIVKTKDGKAHTVYSPYQRTWIATLNENLDTYLEESPLPQANASTIHEDPILGPLFSTPVPDFVDGFQLDPADRSTMANVWPAGSTAAQEILSRFLNTKSRPSQLGAADPLADGAEQSDKCSRILVYGEQRDRGDRDTTSRLSPYLSAGVISARQCVRATMSLTGLTKVDAGKTTGIGRWVQELAWRDFYTNVLAHFPRVSMGRPFQEKLADVRWEVDEEHLTAWKQGATGIPIVDAAMRQMNTMGWLHNRMRMIVAMFLSKDLMLDWRLGERYFMEQLVDGDLASNNGGWQWSASTGVDPAPYFRIFNPYIQSSKADPTGDYIRTFVPELKSLKGPEIHNPPIKVADKLGYPRPIVVHAEVRERAIRRYKNPGQE</sequence>
<evidence type="ECO:0000256" key="8">
    <source>
        <dbReference type="SAM" id="MobiDB-lite"/>
    </source>
</evidence>
<evidence type="ECO:0000259" key="9">
    <source>
        <dbReference type="PROSITE" id="PS51645"/>
    </source>
</evidence>
<feature type="site" description="Electron transfer via tryptophanyl radical" evidence="7">
    <location>
        <position position="427"/>
    </location>
</feature>
<dbReference type="AlphaFoldDB" id="A0A0D0DY38"/>
<feature type="site" description="Electron transfer via tryptophanyl radical" evidence="7">
    <location>
        <position position="480"/>
    </location>
</feature>
<feature type="domain" description="Photolyase/cryptochrome alpha/beta" evidence="9">
    <location>
        <begin position="72"/>
        <end position="209"/>
    </location>
</feature>
<dbReference type="InterPro" id="IPR002081">
    <property type="entry name" value="Cryptochrome/DNA_photolyase_1"/>
</dbReference>
<feature type="binding site" evidence="6">
    <location>
        <begin position="493"/>
        <end position="495"/>
    </location>
    <ligand>
        <name>FAD</name>
        <dbReference type="ChEBI" id="CHEBI:57692"/>
    </ligand>
</feature>
<dbReference type="Gene3D" id="3.40.50.620">
    <property type="entry name" value="HUPs"/>
    <property type="match status" value="1"/>
</dbReference>
<name>A0A0D0DY38_9AGAM</name>
<dbReference type="FunFam" id="1.10.579.10:FF:000003">
    <property type="entry name" value="Deoxyribodipyrimidine photo-lyase"/>
    <property type="match status" value="1"/>
</dbReference>
<comment type="similarity">
    <text evidence="2">Belongs to the DNA photolyase class-1 family.</text>
</comment>
<keyword evidence="3 6" id="KW-0285">Flavoprotein</keyword>
<feature type="binding site" evidence="6">
    <location>
        <begin position="351"/>
        <end position="355"/>
    </location>
    <ligand>
        <name>FAD</name>
        <dbReference type="ChEBI" id="CHEBI:57692"/>
    </ligand>
</feature>
<keyword evidence="4 6" id="KW-0274">FAD</keyword>
<dbReference type="InterPro" id="IPR036134">
    <property type="entry name" value="Crypto/Photolyase_FAD-like_sf"/>
</dbReference>
<evidence type="ECO:0000256" key="6">
    <source>
        <dbReference type="PIRSR" id="PIRSR602081-1"/>
    </source>
</evidence>
<dbReference type="EMBL" id="KN824830">
    <property type="protein sequence ID" value="KIL00609.1"/>
    <property type="molecule type" value="Genomic_DNA"/>
</dbReference>
<evidence type="ECO:0000313" key="10">
    <source>
        <dbReference type="EMBL" id="KIL00609.1"/>
    </source>
</evidence>
<accession>A0A0D0DY38</accession>
<dbReference type="GO" id="GO:0003904">
    <property type="term" value="F:deoxyribodipyrimidine photo-lyase activity"/>
    <property type="evidence" value="ECO:0007669"/>
    <property type="project" value="TreeGrafter"/>
</dbReference>
<dbReference type="InterPro" id="IPR018394">
    <property type="entry name" value="DNA_photolyase_1_CS_C"/>
</dbReference>
<dbReference type="Pfam" id="PF00875">
    <property type="entry name" value="DNA_photolyase"/>
    <property type="match status" value="1"/>
</dbReference>
<feature type="binding site" evidence="6">
    <location>
        <begin position="395"/>
        <end position="402"/>
    </location>
    <ligand>
        <name>FAD</name>
        <dbReference type="ChEBI" id="CHEBI:57692"/>
    </ligand>
</feature>
<evidence type="ECO:0000256" key="3">
    <source>
        <dbReference type="ARBA" id="ARBA00022630"/>
    </source>
</evidence>
<keyword evidence="11" id="KW-1185">Reference proteome</keyword>
<dbReference type="PANTHER" id="PTHR11455">
    <property type="entry name" value="CRYPTOCHROME"/>
    <property type="match status" value="1"/>
</dbReference>
<dbReference type="PROSITE" id="PS00394">
    <property type="entry name" value="DNA_PHOTOLYASES_1_1"/>
    <property type="match status" value="1"/>
</dbReference>
<feature type="binding site" evidence="6">
    <location>
        <position position="339"/>
    </location>
    <ligand>
        <name>FAD</name>
        <dbReference type="ChEBI" id="CHEBI:57692"/>
    </ligand>
</feature>
<evidence type="ECO:0000256" key="2">
    <source>
        <dbReference type="ARBA" id="ARBA00005862"/>
    </source>
</evidence>
<dbReference type="GO" id="GO:0071949">
    <property type="term" value="F:FAD binding"/>
    <property type="evidence" value="ECO:0007669"/>
    <property type="project" value="TreeGrafter"/>
</dbReference>
<feature type="site" description="Electron transfer via tryptophanyl radical" evidence="7">
    <location>
        <position position="503"/>
    </location>
</feature>